<accession>A0A1M4T463</accession>
<dbReference type="PROSITE" id="PS00383">
    <property type="entry name" value="TYR_PHOSPHATASE_1"/>
    <property type="match status" value="1"/>
</dbReference>
<comment type="similarity">
    <text evidence="1">Belongs to the protein-tyrosine phosphatase family.</text>
</comment>
<evidence type="ECO:0000313" key="2">
    <source>
        <dbReference type="EMBL" id="SHE39263.1"/>
    </source>
</evidence>
<dbReference type="EMBL" id="FQUL01000004">
    <property type="protein sequence ID" value="SHE39263.1"/>
    <property type="molecule type" value="Genomic_DNA"/>
</dbReference>
<name>A0A1M4T463_9ACTN</name>
<evidence type="ECO:0000256" key="1">
    <source>
        <dbReference type="ARBA" id="ARBA00009580"/>
    </source>
</evidence>
<dbReference type="Gene3D" id="3.90.190.10">
    <property type="entry name" value="Protein tyrosine phosphatase superfamily"/>
    <property type="match status" value="1"/>
</dbReference>
<dbReference type="OrthoDB" id="1188001at2"/>
<dbReference type="PANTHER" id="PTHR31126">
    <property type="entry name" value="TYROSINE-PROTEIN PHOSPHATASE"/>
    <property type="match status" value="1"/>
</dbReference>
<sequence>MTDIITNGESVDRFYPLEGVFNFRDLGGYKGLSDKRVKMGRVFRSDNLGQLTAKDLNDLKKLELRTVLDLRTEDELLRRGSYAKKPDTPARFVHIPLMDVSADPERAKTDSDYLTYRYKEILTEGAPSLYQVFRTISDPDSHPVVFHCAVGKDRTGVVAMVLLGVLGVEPDTIVQDYALTQLAVTNMLTWLDNISPDMARYVRSLPASLMAAEPRTMSQVIDWLVSTYGGFEEYLEFIGVTESEISSLRRSLLG</sequence>
<dbReference type="Proteomes" id="UP000184295">
    <property type="component" value="Unassembled WGS sequence"/>
</dbReference>
<proteinExistence type="inferred from homology"/>
<dbReference type="GO" id="GO:0004721">
    <property type="term" value="F:phosphoprotein phosphatase activity"/>
    <property type="evidence" value="ECO:0007669"/>
    <property type="project" value="InterPro"/>
</dbReference>
<evidence type="ECO:0000313" key="3">
    <source>
        <dbReference type="Proteomes" id="UP000184295"/>
    </source>
</evidence>
<dbReference type="PANTHER" id="PTHR31126:SF1">
    <property type="entry name" value="TYROSINE SPECIFIC PROTEIN PHOSPHATASES DOMAIN-CONTAINING PROTEIN"/>
    <property type="match status" value="1"/>
</dbReference>
<dbReference type="InterPro" id="IPR029021">
    <property type="entry name" value="Prot-tyrosine_phosphatase-like"/>
</dbReference>
<keyword evidence="3" id="KW-1185">Reference proteome</keyword>
<dbReference type="InterPro" id="IPR026893">
    <property type="entry name" value="Tyr/Ser_Pase_IphP-type"/>
</dbReference>
<protein>
    <submittedName>
        <fullName evidence="2">Protein tyrosine/serine phosphatase</fullName>
    </submittedName>
</protein>
<dbReference type="SUPFAM" id="SSF52799">
    <property type="entry name" value="(Phosphotyrosine protein) phosphatases II"/>
    <property type="match status" value="1"/>
</dbReference>
<organism evidence="2 3">
    <name type="scientific">Ferrithrix thermotolerans DSM 19514</name>
    <dbReference type="NCBI Taxonomy" id="1121881"/>
    <lineage>
        <taxon>Bacteria</taxon>
        <taxon>Bacillati</taxon>
        <taxon>Actinomycetota</taxon>
        <taxon>Acidimicrobiia</taxon>
        <taxon>Acidimicrobiales</taxon>
        <taxon>Acidimicrobiaceae</taxon>
        <taxon>Ferrithrix</taxon>
    </lineage>
</organism>
<dbReference type="Pfam" id="PF13350">
    <property type="entry name" value="Y_phosphatase3"/>
    <property type="match status" value="1"/>
</dbReference>
<dbReference type="RefSeq" id="WP_072788398.1">
    <property type="nucleotide sequence ID" value="NZ_FQUL01000004.1"/>
</dbReference>
<gene>
    <name evidence="2" type="ORF">SAMN02745225_00490</name>
</gene>
<dbReference type="STRING" id="1121881.SAMN02745225_00490"/>
<reference evidence="3" key="1">
    <citation type="submission" date="2016-11" db="EMBL/GenBank/DDBJ databases">
        <authorList>
            <person name="Varghese N."/>
            <person name="Submissions S."/>
        </authorList>
    </citation>
    <scope>NUCLEOTIDE SEQUENCE [LARGE SCALE GENOMIC DNA]</scope>
    <source>
        <strain evidence="3">DSM 19514</strain>
    </source>
</reference>
<dbReference type="AlphaFoldDB" id="A0A1M4T463"/>
<dbReference type="InterPro" id="IPR016130">
    <property type="entry name" value="Tyr_Pase_AS"/>
</dbReference>